<dbReference type="EMBL" id="GBRH01228729">
    <property type="protein sequence ID" value="JAD69166.1"/>
    <property type="molecule type" value="Transcribed_RNA"/>
</dbReference>
<protein>
    <submittedName>
        <fullName evidence="1">Uncharacterized protein</fullName>
    </submittedName>
</protein>
<accession>A0A0A9C0T9</accession>
<reference evidence="1" key="2">
    <citation type="journal article" date="2015" name="Data Brief">
        <title>Shoot transcriptome of the giant reed, Arundo donax.</title>
        <authorList>
            <person name="Barrero R.A."/>
            <person name="Guerrero F.D."/>
            <person name="Moolhuijzen P."/>
            <person name="Goolsby J.A."/>
            <person name="Tidwell J."/>
            <person name="Bellgard S.E."/>
            <person name="Bellgard M.I."/>
        </authorList>
    </citation>
    <scope>NUCLEOTIDE SEQUENCE</scope>
    <source>
        <tissue evidence="1">Shoot tissue taken approximately 20 cm above the soil surface</tissue>
    </source>
</reference>
<proteinExistence type="predicted"/>
<organism evidence="1">
    <name type="scientific">Arundo donax</name>
    <name type="common">Giant reed</name>
    <name type="synonym">Donax arundinaceus</name>
    <dbReference type="NCBI Taxonomy" id="35708"/>
    <lineage>
        <taxon>Eukaryota</taxon>
        <taxon>Viridiplantae</taxon>
        <taxon>Streptophyta</taxon>
        <taxon>Embryophyta</taxon>
        <taxon>Tracheophyta</taxon>
        <taxon>Spermatophyta</taxon>
        <taxon>Magnoliopsida</taxon>
        <taxon>Liliopsida</taxon>
        <taxon>Poales</taxon>
        <taxon>Poaceae</taxon>
        <taxon>PACMAD clade</taxon>
        <taxon>Arundinoideae</taxon>
        <taxon>Arundineae</taxon>
        <taxon>Arundo</taxon>
    </lineage>
</organism>
<reference evidence="1" key="1">
    <citation type="submission" date="2014-09" db="EMBL/GenBank/DDBJ databases">
        <authorList>
            <person name="Magalhaes I.L.F."/>
            <person name="Oliveira U."/>
            <person name="Santos F.R."/>
            <person name="Vidigal T.H.D.A."/>
            <person name="Brescovit A.D."/>
            <person name="Santos A.J."/>
        </authorList>
    </citation>
    <scope>NUCLEOTIDE SEQUENCE</scope>
    <source>
        <tissue evidence="1">Shoot tissue taken approximately 20 cm above the soil surface</tissue>
    </source>
</reference>
<sequence>MFFTQPLVIFCR</sequence>
<evidence type="ECO:0000313" key="1">
    <source>
        <dbReference type="EMBL" id="JAD69166.1"/>
    </source>
</evidence>
<name>A0A0A9C0T9_ARUDO</name>